<dbReference type="SUPFAM" id="SSF53448">
    <property type="entry name" value="Nucleotide-diphospho-sugar transferases"/>
    <property type="match status" value="1"/>
</dbReference>
<keyword evidence="4" id="KW-1133">Transmembrane helix</keyword>
<dbReference type="eggNOG" id="COG1215">
    <property type="taxonomic scope" value="Bacteria"/>
</dbReference>
<evidence type="ECO:0000256" key="4">
    <source>
        <dbReference type="SAM" id="Phobius"/>
    </source>
</evidence>
<dbReference type="PATRIC" id="fig|1171373.8.peg.1626"/>
<evidence type="ECO:0000256" key="3">
    <source>
        <dbReference type="ARBA" id="ARBA00022679"/>
    </source>
</evidence>
<evidence type="ECO:0000313" key="5">
    <source>
        <dbReference type="EMBL" id="AFV89455.1"/>
    </source>
</evidence>
<keyword evidence="4" id="KW-0812">Transmembrane</keyword>
<protein>
    <submittedName>
        <fullName evidence="5">Glycosyl transferase, family 2</fullName>
    </submittedName>
</protein>
<proteinExistence type="inferred from homology"/>
<dbReference type="AlphaFoldDB" id="K7SJK3"/>
<name>K7SJK3_ACIA4</name>
<gene>
    <name evidence="5" type="ordered locus">PACID_16460</name>
</gene>
<organism evidence="5 6">
    <name type="scientific">Acidipropionibacterium acidipropionici (strain ATCC 4875 / DSM 20272 / JCM 6432 / NBRC 12425 / NCIMB 8070 / 4)</name>
    <name type="common">Propionibacterium acidipropionici</name>
    <dbReference type="NCBI Taxonomy" id="1171373"/>
    <lineage>
        <taxon>Bacteria</taxon>
        <taxon>Bacillati</taxon>
        <taxon>Actinomycetota</taxon>
        <taxon>Actinomycetes</taxon>
        <taxon>Propionibacteriales</taxon>
        <taxon>Propionibacteriaceae</taxon>
        <taxon>Acidipropionibacterium</taxon>
    </lineage>
</organism>
<dbReference type="Gene3D" id="3.90.550.10">
    <property type="entry name" value="Spore Coat Polysaccharide Biosynthesis Protein SpsA, Chain A"/>
    <property type="match status" value="1"/>
</dbReference>
<dbReference type="KEGG" id="pbo:PACID_16460"/>
<accession>K7SJK3</accession>
<comment type="similarity">
    <text evidence="1">Belongs to the glycosyltransferase 2 family.</text>
</comment>
<dbReference type="HOGENOM" id="CLU_040921_0_0_11"/>
<evidence type="ECO:0000313" key="6">
    <source>
        <dbReference type="Proteomes" id="UP000000214"/>
    </source>
</evidence>
<dbReference type="PANTHER" id="PTHR43630:SF1">
    <property type="entry name" value="POLY-BETA-1,6-N-ACETYL-D-GLUCOSAMINE SYNTHASE"/>
    <property type="match status" value="1"/>
</dbReference>
<feature type="transmembrane region" description="Helical" evidence="4">
    <location>
        <begin position="247"/>
        <end position="264"/>
    </location>
</feature>
<evidence type="ECO:0000256" key="1">
    <source>
        <dbReference type="ARBA" id="ARBA00006739"/>
    </source>
</evidence>
<keyword evidence="2" id="KW-0328">Glycosyltransferase</keyword>
<dbReference type="InterPro" id="IPR029044">
    <property type="entry name" value="Nucleotide-diphossugar_trans"/>
</dbReference>
<dbReference type="Proteomes" id="UP000000214">
    <property type="component" value="Chromosome"/>
</dbReference>
<feature type="transmembrane region" description="Helical" evidence="4">
    <location>
        <begin position="220"/>
        <end position="241"/>
    </location>
</feature>
<dbReference type="EMBL" id="CP003493">
    <property type="protein sequence ID" value="AFV89455.1"/>
    <property type="molecule type" value="Genomic_DNA"/>
</dbReference>
<keyword evidence="4" id="KW-0472">Membrane</keyword>
<keyword evidence="3 5" id="KW-0808">Transferase</keyword>
<sequence length="309" mass="34502">MSDGTIELARAAGAQAVEVPLNPDKKAGALNFWLDYHLPYLPDGDRILVMDADSALDRDFIRNALIYMAKGHHAVGGVFQGKEGAGFVGALQRNEYARYARDVSRKKGRTLVLTGTATIFSAQCLKDVVRARSDGGLPGTGAVSHVYDTKALTEDNELTYALLHLGYRIIAPPECALRTEVMETWHDLARQRYRWKRGAVENNRHYGVTRLTAKYHFLQWWGLLGILVTAIYLTTFTAAIVTGTLSLHALWIGVTVIYMVERVVTVRSRGWRQMLMASVIVIEMPFDIFLQAIQLRALTGALLHTRTAW</sequence>
<evidence type="ECO:0000256" key="2">
    <source>
        <dbReference type="ARBA" id="ARBA00022676"/>
    </source>
</evidence>
<dbReference type="GO" id="GO:0016757">
    <property type="term" value="F:glycosyltransferase activity"/>
    <property type="evidence" value="ECO:0007669"/>
    <property type="project" value="UniProtKB-KW"/>
</dbReference>
<reference evidence="5 6" key="1">
    <citation type="journal article" date="2012" name="BMC Genomics">
        <title>The genome sequence of Propionibacterium acidipropionici provides insights into its biotechnological and industrial potential.</title>
        <authorList>
            <person name="Parizzi L.P."/>
            <person name="Grassi M.C."/>
            <person name="Llerena L.A."/>
            <person name="Carazzolle M.F."/>
            <person name="Queiroz V.L."/>
            <person name="Lunardi I."/>
            <person name="Zeidler A.F."/>
            <person name="Teixeira P.J."/>
            <person name="Mieczkowski P."/>
            <person name="Rincones J."/>
            <person name="Pereira G.A."/>
        </authorList>
    </citation>
    <scope>NUCLEOTIDE SEQUENCE [LARGE SCALE GENOMIC DNA]</scope>
    <source>
        <strain evidence="6">ATCC 4875 / DSM 20272 / JCM 6432 / NBRC 12425 / NCIMB 8070</strain>
    </source>
</reference>
<dbReference type="Pfam" id="PF13641">
    <property type="entry name" value="Glyco_tranf_2_3"/>
    <property type="match status" value="1"/>
</dbReference>
<dbReference type="STRING" id="1171373.PACID_16460"/>
<dbReference type="PANTHER" id="PTHR43630">
    <property type="entry name" value="POLY-BETA-1,6-N-ACETYL-D-GLUCOSAMINE SYNTHASE"/>
    <property type="match status" value="1"/>
</dbReference>